<dbReference type="InterPro" id="IPR001173">
    <property type="entry name" value="Glyco_trans_2-like"/>
</dbReference>
<keyword evidence="2" id="KW-0328">Glycosyltransferase</keyword>
<dbReference type="RefSeq" id="WP_311534168.1">
    <property type="nucleotide sequence ID" value="NZ_JAVRHQ010000005.1"/>
</dbReference>
<reference evidence="2 3" key="1">
    <citation type="submission" date="2023-09" db="EMBL/GenBank/DDBJ databases">
        <authorList>
            <person name="Rey-Velasco X."/>
        </authorList>
    </citation>
    <scope>NUCLEOTIDE SEQUENCE [LARGE SCALE GENOMIC DNA]</scope>
    <source>
        <strain evidence="2 3">F363</strain>
    </source>
</reference>
<keyword evidence="3" id="KW-1185">Reference proteome</keyword>
<dbReference type="InterPro" id="IPR029044">
    <property type="entry name" value="Nucleotide-diphossugar_trans"/>
</dbReference>
<dbReference type="EC" id="2.4.-.-" evidence="2"/>
<name>A0ABU3C843_9FLAO</name>
<keyword evidence="2" id="KW-0808">Transferase</keyword>
<dbReference type="CDD" id="cd00761">
    <property type="entry name" value="Glyco_tranf_GTA_type"/>
    <property type="match status" value="1"/>
</dbReference>
<gene>
    <name evidence="2" type="ORF">RM553_06615</name>
</gene>
<dbReference type="GO" id="GO:0016757">
    <property type="term" value="F:glycosyltransferase activity"/>
    <property type="evidence" value="ECO:0007669"/>
    <property type="project" value="UniProtKB-KW"/>
</dbReference>
<dbReference type="EMBL" id="JAVRHQ010000005">
    <property type="protein sequence ID" value="MDT0642502.1"/>
    <property type="molecule type" value="Genomic_DNA"/>
</dbReference>
<feature type="domain" description="Glycosyltransferase 2-like" evidence="1">
    <location>
        <begin position="4"/>
        <end position="136"/>
    </location>
</feature>
<sequence>MKVTVCIPTYNRPDLLKEAMDSCFNQTFLPFEILIGDDSTNNETRELVETYKNASEIKIGYFKNEPSLGQAANVNGLFKNASGEKVVLLHDDDLLMETALEEMIKCFQSDDTIQAVYGKQYIIDEKGAVDEKHSEDLNAYYFRTSHYSINQLSPLEAGMVQQFPNDCYMVDRTVIEKINYRSKNEIGHAGDFDFGFRLGVHGFKLHFINEYTAKYRITESSVARNGTDSGYQAFKIIQQAGITTNSRKTDPVNVILKRKAPVAILQAIKKGKRKEALSIYFSKWHRSQILSLGGMRRLLNIIK</sequence>
<dbReference type="PANTHER" id="PTHR22916:SF3">
    <property type="entry name" value="UDP-GLCNAC:BETAGAL BETA-1,3-N-ACETYLGLUCOSAMINYLTRANSFERASE-LIKE PROTEIN 1"/>
    <property type="match status" value="1"/>
</dbReference>
<evidence type="ECO:0000259" key="1">
    <source>
        <dbReference type="Pfam" id="PF00535"/>
    </source>
</evidence>
<dbReference type="Proteomes" id="UP001262889">
    <property type="component" value="Unassembled WGS sequence"/>
</dbReference>
<proteinExistence type="predicted"/>
<dbReference type="Gene3D" id="3.90.550.10">
    <property type="entry name" value="Spore Coat Polysaccharide Biosynthesis Protein SpsA, Chain A"/>
    <property type="match status" value="1"/>
</dbReference>
<accession>A0ABU3C843</accession>
<organism evidence="2 3">
    <name type="scientific">Autumnicola tepida</name>
    <dbReference type="NCBI Taxonomy" id="3075595"/>
    <lineage>
        <taxon>Bacteria</taxon>
        <taxon>Pseudomonadati</taxon>
        <taxon>Bacteroidota</taxon>
        <taxon>Flavobacteriia</taxon>
        <taxon>Flavobacteriales</taxon>
        <taxon>Flavobacteriaceae</taxon>
        <taxon>Autumnicola</taxon>
    </lineage>
</organism>
<protein>
    <submittedName>
        <fullName evidence="2">Glycosyltransferase family 2 protein</fullName>
        <ecNumber evidence="2">2.4.-.-</ecNumber>
    </submittedName>
</protein>
<dbReference type="SUPFAM" id="SSF53448">
    <property type="entry name" value="Nucleotide-diphospho-sugar transferases"/>
    <property type="match status" value="1"/>
</dbReference>
<evidence type="ECO:0000313" key="3">
    <source>
        <dbReference type="Proteomes" id="UP001262889"/>
    </source>
</evidence>
<comment type="caution">
    <text evidence="2">The sequence shown here is derived from an EMBL/GenBank/DDBJ whole genome shotgun (WGS) entry which is preliminary data.</text>
</comment>
<dbReference type="PANTHER" id="PTHR22916">
    <property type="entry name" value="GLYCOSYLTRANSFERASE"/>
    <property type="match status" value="1"/>
</dbReference>
<evidence type="ECO:0000313" key="2">
    <source>
        <dbReference type="EMBL" id="MDT0642502.1"/>
    </source>
</evidence>
<dbReference type="Pfam" id="PF00535">
    <property type="entry name" value="Glycos_transf_2"/>
    <property type="match status" value="1"/>
</dbReference>